<dbReference type="InterPro" id="IPR009057">
    <property type="entry name" value="Homeodomain-like_sf"/>
</dbReference>
<dbReference type="CDD" id="cd00167">
    <property type="entry name" value="SANT"/>
    <property type="match status" value="1"/>
</dbReference>
<feature type="compositionally biased region" description="Acidic residues" evidence="1">
    <location>
        <begin position="721"/>
        <end position="736"/>
    </location>
</feature>
<evidence type="ECO:0000313" key="3">
    <source>
        <dbReference type="EMBL" id="QBZ63235.1"/>
    </source>
</evidence>
<dbReference type="InterPro" id="IPR039467">
    <property type="entry name" value="TFIIIB_B''_Myb"/>
</dbReference>
<protein>
    <recommendedName>
        <fullName evidence="2">Myb-like domain-containing protein</fullName>
    </recommendedName>
</protein>
<name>A0A4P7NM01_PYROR</name>
<dbReference type="GO" id="GO:0001156">
    <property type="term" value="F:TFIIIC-class transcription factor complex binding"/>
    <property type="evidence" value="ECO:0007669"/>
    <property type="project" value="TreeGrafter"/>
</dbReference>
<dbReference type="AlphaFoldDB" id="A0A4P7NM01"/>
<feature type="compositionally biased region" description="Polar residues" evidence="1">
    <location>
        <begin position="315"/>
        <end position="330"/>
    </location>
</feature>
<feature type="compositionally biased region" description="Basic residues" evidence="1">
    <location>
        <begin position="392"/>
        <end position="402"/>
    </location>
</feature>
<feature type="compositionally biased region" description="Polar residues" evidence="1">
    <location>
        <begin position="26"/>
        <end position="42"/>
    </location>
</feature>
<feature type="compositionally biased region" description="Polar residues" evidence="1">
    <location>
        <begin position="206"/>
        <end position="222"/>
    </location>
</feature>
<proteinExistence type="predicted"/>
<reference evidence="3 4" key="1">
    <citation type="journal article" date="2019" name="Mol. Biol. Evol.">
        <title>Blast fungal genomes show frequent chromosomal changes, gene gains and losses, and effector gene turnover.</title>
        <authorList>
            <person name="Gomez Luciano L.B."/>
            <person name="Jason Tsai I."/>
            <person name="Chuma I."/>
            <person name="Tosa Y."/>
            <person name="Chen Y.H."/>
            <person name="Li J.Y."/>
            <person name="Li M.Y."/>
            <person name="Jade Lu M.Y."/>
            <person name="Nakayashiki H."/>
            <person name="Li W.H."/>
        </authorList>
    </citation>
    <scope>NUCLEOTIDE SEQUENCE [LARGE SCALE GENOMIC DNA]</scope>
    <source>
        <strain evidence="3">MZ5-1-6</strain>
    </source>
</reference>
<evidence type="ECO:0000259" key="2">
    <source>
        <dbReference type="SMART" id="SM00717"/>
    </source>
</evidence>
<dbReference type="PANTHER" id="PTHR22929">
    <property type="entry name" value="RNA POLYMERASE III TRANSCRIPTION INITIATION FACTOR B"/>
    <property type="match status" value="1"/>
</dbReference>
<evidence type="ECO:0000313" key="4">
    <source>
        <dbReference type="Proteomes" id="UP000294847"/>
    </source>
</evidence>
<dbReference type="SUPFAM" id="SSF46689">
    <property type="entry name" value="Homeodomain-like"/>
    <property type="match status" value="1"/>
</dbReference>
<evidence type="ECO:0000256" key="1">
    <source>
        <dbReference type="SAM" id="MobiDB-lite"/>
    </source>
</evidence>
<accession>A0A4P7NM01</accession>
<feature type="compositionally biased region" description="Basic and acidic residues" evidence="1">
    <location>
        <begin position="651"/>
        <end position="666"/>
    </location>
</feature>
<organism evidence="3 4">
    <name type="scientific">Pyricularia oryzae</name>
    <name type="common">Rice blast fungus</name>
    <name type="synonym">Magnaporthe oryzae</name>
    <dbReference type="NCBI Taxonomy" id="318829"/>
    <lineage>
        <taxon>Eukaryota</taxon>
        <taxon>Fungi</taxon>
        <taxon>Dikarya</taxon>
        <taxon>Ascomycota</taxon>
        <taxon>Pezizomycotina</taxon>
        <taxon>Sordariomycetes</taxon>
        <taxon>Sordariomycetidae</taxon>
        <taxon>Magnaporthales</taxon>
        <taxon>Pyriculariaceae</taxon>
        <taxon>Pyricularia</taxon>
    </lineage>
</organism>
<feature type="region of interest" description="Disordered" evidence="1">
    <location>
        <begin position="1"/>
        <end position="474"/>
    </location>
</feature>
<feature type="region of interest" description="Disordered" evidence="1">
    <location>
        <begin position="680"/>
        <end position="751"/>
    </location>
</feature>
<gene>
    <name evidence="3" type="ORF">PoMZ_12132</name>
</gene>
<feature type="domain" description="Myb-like" evidence="2">
    <location>
        <begin position="565"/>
        <end position="613"/>
    </location>
</feature>
<feature type="compositionally biased region" description="Low complexity" evidence="1">
    <location>
        <begin position="43"/>
        <end position="101"/>
    </location>
</feature>
<dbReference type="InterPro" id="IPR001005">
    <property type="entry name" value="SANT/Myb"/>
</dbReference>
<dbReference type="Proteomes" id="UP000294847">
    <property type="component" value="Chromosome 5"/>
</dbReference>
<feature type="compositionally biased region" description="Polar residues" evidence="1">
    <location>
        <begin position="107"/>
        <end position="118"/>
    </location>
</feature>
<feature type="compositionally biased region" description="Basic and acidic residues" evidence="1">
    <location>
        <begin position="694"/>
        <end position="710"/>
    </location>
</feature>
<dbReference type="PANTHER" id="PTHR22929:SF0">
    <property type="entry name" value="TRANSCRIPTION FACTOR TFIIIB COMPONENT B'' HOMOLOG"/>
    <property type="match status" value="1"/>
</dbReference>
<dbReference type="Gene3D" id="1.10.10.60">
    <property type="entry name" value="Homeodomain-like"/>
    <property type="match status" value="1"/>
</dbReference>
<dbReference type="GO" id="GO:0000126">
    <property type="term" value="C:transcription factor TFIIIB complex"/>
    <property type="evidence" value="ECO:0007669"/>
    <property type="project" value="TreeGrafter"/>
</dbReference>
<dbReference type="Pfam" id="PF15963">
    <property type="entry name" value="Myb_DNA-bind_7"/>
    <property type="match status" value="1"/>
</dbReference>
<sequence>MLKKKGAPSFKPKAGIRRNPAPVAAKSQSGTPAPTQPPASNDSAVVPSPTPTPTQVSTSEGTNATSSVPSQTTVTPPTSITEAPSTQTQTTKPSSSAQTPAIVVSAEQPSTQATSHIATQPDDASIRESTPRDASTPGVPSEQISTGQTTTPIVTHKDVALTQPVQSEPTHSELPTNSSASEPLNIIQDAAVTETFPVPPSIDAASRSQTLLSAGPSSNIGTPVNDPIITPEITSSPGDSGPIAATRKRGAPVTPSSEAAPAVPSYANVAVPSPKRRRTAKSTAQDSTVVVSESNDSSQPGPQKKRARTTKKSLSEAQSRASANADSQQDGDAGPSQPKRKARTRKTVTAAPDGNGDTSTQPKKPRKSRDARVAVSNADSTDDANGLGEVRTRRKSSKKPRKERSVTPEDAEERAIDPSSLTMAELTKDLRIGKKFSRHDELRDRMKTLQEKQREERRLRKANGGATPGDEEATALANGEFPESLETAAAATGANDGSGSSTQPAALGPQFEIINGEIVINQASLVHDRHAAAMVDHADMEEVEENDFTRMTNQATYLRPTKIKGPNAWTKEETQQFYEYLRMFGTDFQTIANMFPGRMRRHVKMKFNREERHNPTGVNAALVGQKVVMIDLAEYQTRTGKALEPTADIEEEHRKRQEAHDAEQKRIQEEADAVQAEKRKKLLGTGPDNGNAKVAEKTKTKDKDVSDGKSKGATKSQTQIMEEEEDVEVIDEDEVEERPTRRRGRFVGIGG</sequence>
<dbReference type="EMBL" id="CP034208">
    <property type="protein sequence ID" value="QBZ63235.1"/>
    <property type="molecule type" value="Genomic_DNA"/>
</dbReference>
<feature type="compositionally biased region" description="Polar residues" evidence="1">
    <location>
        <begin position="163"/>
        <end position="182"/>
    </location>
</feature>
<feature type="compositionally biased region" description="Polar residues" evidence="1">
    <location>
        <begin position="142"/>
        <end position="153"/>
    </location>
</feature>
<feature type="compositionally biased region" description="Basic and acidic residues" evidence="1">
    <location>
        <begin position="426"/>
        <end position="458"/>
    </location>
</feature>
<feature type="region of interest" description="Disordered" evidence="1">
    <location>
        <begin position="641"/>
        <end position="666"/>
    </location>
</feature>
<dbReference type="GO" id="GO:0070898">
    <property type="term" value="P:RNA polymerase III preinitiation complex assembly"/>
    <property type="evidence" value="ECO:0007669"/>
    <property type="project" value="TreeGrafter"/>
</dbReference>
<dbReference type="SMART" id="SM00717">
    <property type="entry name" value="SANT"/>
    <property type="match status" value="1"/>
</dbReference>
<feature type="compositionally biased region" description="Polar residues" evidence="1">
    <location>
        <begin position="281"/>
        <end position="301"/>
    </location>
</feature>